<dbReference type="Pfam" id="PF00172">
    <property type="entry name" value="Zn_clus"/>
    <property type="match status" value="1"/>
</dbReference>
<dbReference type="Proteomes" id="UP001174694">
    <property type="component" value="Unassembled WGS sequence"/>
</dbReference>
<evidence type="ECO:0000313" key="9">
    <source>
        <dbReference type="Proteomes" id="UP001174694"/>
    </source>
</evidence>
<dbReference type="InterPro" id="IPR021858">
    <property type="entry name" value="Fun_TF"/>
</dbReference>
<dbReference type="CDD" id="cd00067">
    <property type="entry name" value="GAL4"/>
    <property type="match status" value="1"/>
</dbReference>
<dbReference type="Pfam" id="PF11951">
    <property type="entry name" value="Fungal_trans_2"/>
    <property type="match status" value="1"/>
</dbReference>
<comment type="subcellular location">
    <subcellularLocation>
        <location evidence="1">Nucleus</location>
    </subcellularLocation>
</comment>
<dbReference type="GO" id="GO:0000981">
    <property type="term" value="F:DNA-binding transcription factor activity, RNA polymerase II-specific"/>
    <property type="evidence" value="ECO:0007669"/>
    <property type="project" value="InterPro"/>
</dbReference>
<dbReference type="PANTHER" id="PTHR37534">
    <property type="entry name" value="TRANSCRIPTIONAL ACTIVATOR PROTEIN UGA3"/>
    <property type="match status" value="1"/>
</dbReference>
<dbReference type="PRINTS" id="PR00755">
    <property type="entry name" value="AFLATOXINBRP"/>
</dbReference>
<keyword evidence="2" id="KW-0862">Zinc</keyword>
<comment type="caution">
    <text evidence="8">The sequence shown here is derived from an EMBL/GenBank/DDBJ whole genome shotgun (WGS) entry which is preliminary data.</text>
</comment>
<protein>
    <recommendedName>
        <fullName evidence="7">Zn(2)-C6 fungal-type domain-containing protein</fullName>
    </recommendedName>
</protein>
<reference evidence="8" key="1">
    <citation type="submission" date="2022-07" db="EMBL/GenBank/DDBJ databases">
        <title>Fungi with potential for degradation of polypropylene.</title>
        <authorList>
            <person name="Gostincar C."/>
        </authorList>
    </citation>
    <scope>NUCLEOTIDE SEQUENCE</scope>
    <source>
        <strain evidence="8">EXF-13308</strain>
    </source>
</reference>
<evidence type="ECO:0000256" key="2">
    <source>
        <dbReference type="ARBA" id="ARBA00022833"/>
    </source>
</evidence>
<evidence type="ECO:0000256" key="6">
    <source>
        <dbReference type="ARBA" id="ARBA00023242"/>
    </source>
</evidence>
<dbReference type="PROSITE" id="PS00463">
    <property type="entry name" value="ZN2_CY6_FUNGAL_1"/>
    <property type="match status" value="1"/>
</dbReference>
<dbReference type="PANTHER" id="PTHR37534:SF7">
    <property type="entry name" value="TRANSCRIPTIONAL ACTIVATOR PROTEIN UGA3"/>
    <property type="match status" value="1"/>
</dbReference>
<dbReference type="GO" id="GO:0008270">
    <property type="term" value="F:zinc ion binding"/>
    <property type="evidence" value="ECO:0007669"/>
    <property type="project" value="InterPro"/>
</dbReference>
<dbReference type="GO" id="GO:0000976">
    <property type="term" value="F:transcription cis-regulatory region binding"/>
    <property type="evidence" value="ECO:0007669"/>
    <property type="project" value="TreeGrafter"/>
</dbReference>
<evidence type="ECO:0000256" key="4">
    <source>
        <dbReference type="ARBA" id="ARBA00023125"/>
    </source>
</evidence>
<gene>
    <name evidence="8" type="ORF">NKR23_g3736</name>
</gene>
<dbReference type="InterPro" id="IPR036864">
    <property type="entry name" value="Zn2-C6_fun-type_DNA-bd_sf"/>
</dbReference>
<dbReference type="EMBL" id="JANBVO010000008">
    <property type="protein sequence ID" value="KAJ9150455.1"/>
    <property type="molecule type" value="Genomic_DNA"/>
</dbReference>
<accession>A0AA38S6V9</accession>
<evidence type="ECO:0000256" key="5">
    <source>
        <dbReference type="ARBA" id="ARBA00023163"/>
    </source>
</evidence>
<keyword evidence="4" id="KW-0238">DNA-binding</keyword>
<keyword evidence="3" id="KW-0805">Transcription regulation</keyword>
<proteinExistence type="predicted"/>
<keyword evidence="5" id="KW-0804">Transcription</keyword>
<dbReference type="Gene3D" id="4.10.240.10">
    <property type="entry name" value="Zn(2)-C6 fungal-type DNA-binding domain"/>
    <property type="match status" value="1"/>
</dbReference>
<sequence length="520" mass="59278">MSGRTAPRSRTGCSTCRTRKVKCDEERPCCSRCRSAQLSCDWVRPPRRQRPKPAKPDRLAALQVVQQRRVLLPRDAFGLSTSQQLRNSLRLSSMDREYLVYFPNTIVVAWVGKPWKWGLLRYLYSSVASESPVVMRLMLALSASELETRRSMDPDRIRWSLPCQPGTGVAHYSAALREFRSELERSRRQPLSQEKLDEIIAAFFFLISYEHHFGGGWSGLNTHLSGMYAFLKSCGVLGDLSSKPEVDMAVSSKNLLLYIMYIALSHAWGGTDERETWLRAMDNDTFCDFIDCLFLESRDTNSIIFRGEYPTEELADDISVYHPLDFFHECSKLKHRLLSYIRDVKDGKEPETSTKFLLSELKRIGKRFRNLVMLGQREDPPIRLRELQTIYSVVGEYHALEIVCHRAICIPQAGGRRPACHRDALANVLGVCRKMMKRNPRVMVRLIWPLVVAAESVDDADDKRWIQETVETVRRDTGSSSWLAEGLDDIWASPACPQQLTGSLSPRIPRAGTISAISDV</sequence>
<evidence type="ECO:0000256" key="3">
    <source>
        <dbReference type="ARBA" id="ARBA00023015"/>
    </source>
</evidence>
<dbReference type="GO" id="GO:0045944">
    <property type="term" value="P:positive regulation of transcription by RNA polymerase II"/>
    <property type="evidence" value="ECO:0007669"/>
    <property type="project" value="TreeGrafter"/>
</dbReference>
<evidence type="ECO:0000256" key="1">
    <source>
        <dbReference type="ARBA" id="ARBA00004123"/>
    </source>
</evidence>
<evidence type="ECO:0000259" key="7">
    <source>
        <dbReference type="PROSITE" id="PS50048"/>
    </source>
</evidence>
<feature type="domain" description="Zn(2)-C6 fungal-type" evidence="7">
    <location>
        <begin position="12"/>
        <end position="42"/>
    </location>
</feature>
<dbReference type="SUPFAM" id="SSF57701">
    <property type="entry name" value="Zn2/Cys6 DNA-binding domain"/>
    <property type="match status" value="1"/>
</dbReference>
<name>A0AA38S6V9_9PEZI</name>
<dbReference type="InterPro" id="IPR001138">
    <property type="entry name" value="Zn2Cys6_DnaBD"/>
</dbReference>
<keyword evidence="9" id="KW-1185">Reference proteome</keyword>
<dbReference type="SMART" id="SM00066">
    <property type="entry name" value="GAL4"/>
    <property type="match status" value="1"/>
</dbReference>
<keyword evidence="6" id="KW-0539">Nucleus</keyword>
<dbReference type="AlphaFoldDB" id="A0AA38S6V9"/>
<dbReference type="PROSITE" id="PS50048">
    <property type="entry name" value="ZN2_CY6_FUNGAL_2"/>
    <property type="match status" value="1"/>
</dbReference>
<evidence type="ECO:0000313" key="8">
    <source>
        <dbReference type="EMBL" id="KAJ9150455.1"/>
    </source>
</evidence>
<dbReference type="GO" id="GO:0005634">
    <property type="term" value="C:nucleus"/>
    <property type="evidence" value="ECO:0007669"/>
    <property type="project" value="UniProtKB-SubCell"/>
</dbReference>
<organism evidence="8 9">
    <name type="scientific">Pleurostoma richardsiae</name>
    <dbReference type="NCBI Taxonomy" id="41990"/>
    <lineage>
        <taxon>Eukaryota</taxon>
        <taxon>Fungi</taxon>
        <taxon>Dikarya</taxon>
        <taxon>Ascomycota</taxon>
        <taxon>Pezizomycotina</taxon>
        <taxon>Sordariomycetes</taxon>
        <taxon>Sordariomycetidae</taxon>
        <taxon>Calosphaeriales</taxon>
        <taxon>Pleurostomataceae</taxon>
        <taxon>Pleurostoma</taxon>
    </lineage>
</organism>